<name>A0AAP0PX86_9MAGN</name>
<evidence type="ECO:0000313" key="1">
    <source>
        <dbReference type="EMBL" id="KAK9158575.1"/>
    </source>
</evidence>
<reference evidence="1 2" key="1">
    <citation type="submission" date="2024-01" db="EMBL/GenBank/DDBJ databases">
        <title>Genome assemblies of Stephania.</title>
        <authorList>
            <person name="Yang L."/>
        </authorList>
    </citation>
    <scope>NUCLEOTIDE SEQUENCE [LARGE SCALE GENOMIC DNA]</scope>
    <source>
        <strain evidence="1">JXDWG</strain>
        <tissue evidence="1">Leaf</tissue>
    </source>
</reference>
<dbReference type="AlphaFoldDB" id="A0AAP0PX86"/>
<proteinExistence type="predicted"/>
<protein>
    <submittedName>
        <fullName evidence="1">Uncharacterized protein</fullName>
    </submittedName>
</protein>
<organism evidence="1 2">
    <name type="scientific">Stephania cephalantha</name>
    <dbReference type="NCBI Taxonomy" id="152367"/>
    <lineage>
        <taxon>Eukaryota</taxon>
        <taxon>Viridiplantae</taxon>
        <taxon>Streptophyta</taxon>
        <taxon>Embryophyta</taxon>
        <taxon>Tracheophyta</taxon>
        <taxon>Spermatophyta</taxon>
        <taxon>Magnoliopsida</taxon>
        <taxon>Ranunculales</taxon>
        <taxon>Menispermaceae</taxon>
        <taxon>Menispermoideae</taxon>
        <taxon>Cissampelideae</taxon>
        <taxon>Stephania</taxon>
    </lineage>
</organism>
<accession>A0AAP0PX86</accession>
<dbReference type="Proteomes" id="UP001419268">
    <property type="component" value="Unassembled WGS sequence"/>
</dbReference>
<comment type="caution">
    <text evidence="1">The sequence shown here is derived from an EMBL/GenBank/DDBJ whole genome shotgun (WGS) entry which is preliminary data.</text>
</comment>
<evidence type="ECO:0000313" key="2">
    <source>
        <dbReference type="Proteomes" id="UP001419268"/>
    </source>
</evidence>
<keyword evidence="2" id="KW-1185">Reference proteome</keyword>
<sequence>MKFKEKEQKGEQHSQLSEINVPLTQPLFIACTFDNFTSYAFARRASFLVSSSVRPGENNLVMMVPAMTNPTRKGSASTFA</sequence>
<gene>
    <name evidence="1" type="ORF">Scep_005149</name>
</gene>
<dbReference type="PROSITE" id="PS51257">
    <property type="entry name" value="PROKAR_LIPOPROTEIN"/>
    <property type="match status" value="1"/>
</dbReference>
<dbReference type="EMBL" id="JBBNAG010000002">
    <property type="protein sequence ID" value="KAK9158575.1"/>
    <property type="molecule type" value="Genomic_DNA"/>
</dbReference>